<dbReference type="OrthoDB" id="9801155at2"/>
<name>A0A2P7SS05_9HYPH</name>
<evidence type="ECO:0000256" key="5">
    <source>
        <dbReference type="ARBA" id="ARBA00023002"/>
    </source>
</evidence>
<dbReference type="InterPro" id="IPR002397">
    <property type="entry name" value="Cyt_P450_B"/>
</dbReference>
<comment type="caution">
    <text evidence="10">The sequence shown here is derived from an EMBL/GenBank/DDBJ whole genome shotgun (WGS) entry which is preliminary data.</text>
</comment>
<accession>A0A2P7SS05</accession>
<dbReference type="GO" id="GO:0005506">
    <property type="term" value="F:iron ion binding"/>
    <property type="evidence" value="ECO:0007669"/>
    <property type="project" value="InterPro"/>
</dbReference>
<protein>
    <submittedName>
        <fullName evidence="10">Cytochrome P450</fullName>
    </submittedName>
</protein>
<dbReference type="EMBL" id="PXYK01000002">
    <property type="protein sequence ID" value="PSJ65261.1"/>
    <property type="molecule type" value="Genomic_DNA"/>
</dbReference>
<feature type="region of interest" description="Disordered" evidence="9">
    <location>
        <begin position="1"/>
        <end position="20"/>
    </location>
</feature>
<gene>
    <name evidence="10" type="ORF">C7I84_02640</name>
</gene>
<dbReference type="GO" id="GO:0020037">
    <property type="term" value="F:heme binding"/>
    <property type="evidence" value="ECO:0007669"/>
    <property type="project" value="InterPro"/>
</dbReference>
<keyword evidence="7" id="KW-0503">Monooxygenase</keyword>
<keyword evidence="6" id="KW-0408">Iron</keyword>
<evidence type="ECO:0000313" key="11">
    <source>
        <dbReference type="Proteomes" id="UP000241229"/>
    </source>
</evidence>
<dbReference type="FunFam" id="1.10.630.10:FF:000018">
    <property type="entry name" value="Cytochrome P450 monooxygenase"/>
    <property type="match status" value="1"/>
</dbReference>
<proteinExistence type="inferred from homology"/>
<evidence type="ECO:0000256" key="3">
    <source>
        <dbReference type="ARBA" id="ARBA00022617"/>
    </source>
</evidence>
<evidence type="ECO:0000256" key="6">
    <source>
        <dbReference type="ARBA" id="ARBA00023004"/>
    </source>
</evidence>
<dbReference type="PANTHER" id="PTHR46696">
    <property type="entry name" value="P450, PUTATIVE (EUROFUNG)-RELATED"/>
    <property type="match status" value="1"/>
</dbReference>
<keyword evidence="5" id="KW-0560">Oxidoreductase</keyword>
<comment type="function">
    <text evidence="8">Cytochromes P450 are a group of heme-thiolate monooxygenases. They oxidize a variety of structurally unrelated compounds, including steroids, fatty acids, and xenobiotics.</text>
</comment>
<reference evidence="10 11" key="1">
    <citation type="submission" date="2018-03" db="EMBL/GenBank/DDBJ databases">
        <title>The draft genome of Mesorhizobium sp. 6GN-30.</title>
        <authorList>
            <person name="Liu L."/>
            <person name="Li L."/>
            <person name="Wang T."/>
            <person name="Zhang X."/>
            <person name="Liang L."/>
        </authorList>
    </citation>
    <scope>NUCLEOTIDE SEQUENCE [LARGE SCALE GENOMIC DNA]</scope>
    <source>
        <strain evidence="10 11">6GN30</strain>
    </source>
</reference>
<evidence type="ECO:0000256" key="7">
    <source>
        <dbReference type="ARBA" id="ARBA00023033"/>
    </source>
</evidence>
<dbReference type="SUPFAM" id="SSF48264">
    <property type="entry name" value="Cytochrome P450"/>
    <property type="match status" value="1"/>
</dbReference>
<evidence type="ECO:0000256" key="2">
    <source>
        <dbReference type="ARBA" id="ARBA00010617"/>
    </source>
</evidence>
<dbReference type="InterPro" id="IPR036396">
    <property type="entry name" value="Cyt_P450_sf"/>
</dbReference>
<dbReference type="CDD" id="cd11078">
    <property type="entry name" value="CYP130-like"/>
    <property type="match status" value="1"/>
</dbReference>
<dbReference type="PANTHER" id="PTHR46696:SF1">
    <property type="entry name" value="CYTOCHROME P450 YJIB-RELATED"/>
    <property type="match status" value="1"/>
</dbReference>
<keyword evidence="3" id="KW-0349">Heme</keyword>
<evidence type="ECO:0000313" key="10">
    <source>
        <dbReference type="EMBL" id="PSJ65261.1"/>
    </source>
</evidence>
<organism evidence="10 11">
    <name type="scientific">Kumtagia ephedrae</name>
    <dbReference type="NCBI Taxonomy" id="2116701"/>
    <lineage>
        <taxon>Bacteria</taxon>
        <taxon>Pseudomonadati</taxon>
        <taxon>Pseudomonadota</taxon>
        <taxon>Alphaproteobacteria</taxon>
        <taxon>Hyphomicrobiales</taxon>
        <taxon>Phyllobacteriaceae</taxon>
        <taxon>Kumtagia</taxon>
    </lineage>
</organism>
<dbReference type="PRINTS" id="PR00359">
    <property type="entry name" value="BP450"/>
</dbReference>
<sequence>MNDVAGITSRSGCPVHGTGSRPSPYYHETMYAGLAKARRDEPVFYSPETGYWIVTRYDDAMAILHDHDRISSENTSDSASPVHQDAIDIMKAGNFAAEKVQSNCDGERHTRVRNASAQLLNVKTFSLMEPGIRDLVTKALDRLERRQTADLLADLTYELPAQVLFLLLGIPQEDMEKVKAWSGTRTILNFSPSTYDQQIAGARDMVAYWQYCVDLVRKRMEEPGDDAVSGLLKVRDGDDSVLTLNELTTVVYGLVFAGHETTTSQLTNAFRALLTYRENWEAICAEPSLIPFAVEEAFRYCGAVIGWRRRAKTEIEIGGVTIPAGGNIMLSFGSANRDEKHFEEPERFDVRRKNARKHLTMGNGKHVCLGAPLARLEMKIVLEEFTRRFPDVRLAEDAKIDHAYTYVFRAPRSLPVVMR</sequence>
<dbReference type="Pfam" id="PF00067">
    <property type="entry name" value="p450"/>
    <property type="match status" value="1"/>
</dbReference>
<dbReference type="GO" id="GO:0016705">
    <property type="term" value="F:oxidoreductase activity, acting on paired donors, with incorporation or reduction of molecular oxygen"/>
    <property type="evidence" value="ECO:0007669"/>
    <property type="project" value="InterPro"/>
</dbReference>
<comment type="similarity">
    <text evidence="2">Belongs to the cytochrome P450 family.</text>
</comment>
<dbReference type="AlphaFoldDB" id="A0A2P7SS05"/>
<dbReference type="Proteomes" id="UP000241229">
    <property type="component" value="Unassembled WGS sequence"/>
</dbReference>
<comment type="cofactor">
    <cofactor evidence="1">
        <name>heme</name>
        <dbReference type="ChEBI" id="CHEBI:30413"/>
    </cofactor>
</comment>
<keyword evidence="4" id="KW-0479">Metal-binding</keyword>
<dbReference type="Gene3D" id="1.10.630.10">
    <property type="entry name" value="Cytochrome P450"/>
    <property type="match status" value="1"/>
</dbReference>
<dbReference type="InterPro" id="IPR001128">
    <property type="entry name" value="Cyt_P450"/>
</dbReference>
<evidence type="ECO:0000256" key="9">
    <source>
        <dbReference type="SAM" id="MobiDB-lite"/>
    </source>
</evidence>
<evidence type="ECO:0000256" key="1">
    <source>
        <dbReference type="ARBA" id="ARBA00001971"/>
    </source>
</evidence>
<dbReference type="GO" id="GO:0004497">
    <property type="term" value="F:monooxygenase activity"/>
    <property type="evidence" value="ECO:0007669"/>
    <property type="project" value="UniProtKB-KW"/>
</dbReference>
<keyword evidence="11" id="KW-1185">Reference proteome</keyword>
<dbReference type="RefSeq" id="WP_106770601.1">
    <property type="nucleotide sequence ID" value="NZ_PXYK01000002.1"/>
</dbReference>
<evidence type="ECO:0000256" key="4">
    <source>
        <dbReference type="ARBA" id="ARBA00022723"/>
    </source>
</evidence>
<evidence type="ECO:0000256" key="8">
    <source>
        <dbReference type="ARBA" id="ARBA00043906"/>
    </source>
</evidence>